<dbReference type="Pfam" id="PF09704">
    <property type="entry name" value="Cas_Cas5d"/>
    <property type="match status" value="1"/>
</dbReference>
<dbReference type="RefSeq" id="WP_097280684.1">
    <property type="nucleotide sequence ID" value="NZ_OCNJ01000009.1"/>
</dbReference>
<dbReference type="InterPro" id="IPR010147">
    <property type="entry name" value="CRISPR-assoc_prot_CasD"/>
</dbReference>
<dbReference type="NCBIfam" id="TIGR02593">
    <property type="entry name" value="CRISPR_cas5"/>
    <property type="match status" value="1"/>
</dbReference>
<gene>
    <name evidence="2" type="ORF">SAMN05421508_1098</name>
</gene>
<dbReference type="Proteomes" id="UP000219621">
    <property type="component" value="Unassembled WGS sequence"/>
</dbReference>
<dbReference type="GO" id="GO:0003723">
    <property type="term" value="F:RNA binding"/>
    <property type="evidence" value="ECO:0007669"/>
    <property type="project" value="InterPro"/>
</dbReference>
<evidence type="ECO:0000256" key="1">
    <source>
        <dbReference type="ARBA" id="ARBA00023118"/>
    </source>
</evidence>
<dbReference type="AlphaFoldDB" id="A0A286GVA9"/>
<organism evidence="2 3">
    <name type="scientific">Caenispirillum bisanense</name>
    <dbReference type="NCBI Taxonomy" id="414052"/>
    <lineage>
        <taxon>Bacteria</taxon>
        <taxon>Pseudomonadati</taxon>
        <taxon>Pseudomonadota</taxon>
        <taxon>Alphaproteobacteria</taxon>
        <taxon>Rhodospirillales</taxon>
        <taxon>Novispirillaceae</taxon>
        <taxon>Caenispirillum</taxon>
    </lineage>
</organism>
<dbReference type="InterPro" id="IPR013422">
    <property type="entry name" value="CRISPR-assoc_prot_Cas5_N"/>
</dbReference>
<protein>
    <submittedName>
        <fullName evidence="2">CRISPR-associated protein, Cas5e family</fullName>
    </submittedName>
</protein>
<dbReference type="OrthoDB" id="5704083at2"/>
<dbReference type="NCBIfam" id="TIGR01868">
    <property type="entry name" value="casD_Cas5e"/>
    <property type="match status" value="1"/>
</dbReference>
<accession>A0A286GVA9</accession>
<dbReference type="GO" id="GO:0051607">
    <property type="term" value="P:defense response to virus"/>
    <property type="evidence" value="ECO:0007669"/>
    <property type="project" value="UniProtKB-KW"/>
</dbReference>
<dbReference type="CDD" id="cd09693">
    <property type="entry name" value="Cas5_I"/>
    <property type="match status" value="1"/>
</dbReference>
<evidence type="ECO:0000313" key="2">
    <source>
        <dbReference type="EMBL" id="SOD99431.1"/>
    </source>
</evidence>
<sequence length="247" mass="26745">MAATFLLARLYGPLCAWGGPAVGELRPTGETPTRSALLGLVGACLGLRRDDAEAQAALAAGYGVAVRVDAPGRRLEDYHTVQAPKARKGFEPASRRAELLDVDEDDIETMVTRRGYLMDAVYTVAWWRRAAARWSLEEIAEAMRRPVFVPYLGRKSCPLGLPLAPLPSQAADLGTALAELDAAVPDPDPLAALLEPGPRLLVWDVDPPGGDPVAPQRVTLRRDAPADRARWQFAERPENAAQWEPAP</sequence>
<dbReference type="GO" id="GO:0043571">
    <property type="term" value="P:maintenance of CRISPR repeat elements"/>
    <property type="evidence" value="ECO:0007669"/>
    <property type="project" value="InterPro"/>
</dbReference>
<name>A0A286GVA9_9PROT</name>
<keyword evidence="3" id="KW-1185">Reference proteome</keyword>
<keyword evidence="1" id="KW-0051">Antiviral defense</keyword>
<reference evidence="2 3" key="1">
    <citation type="submission" date="2017-09" db="EMBL/GenBank/DDBJ databases">
        <authorList>
            <person name="Ehlers B."/>
            <person name="Leendertz F.H."/>
        </authorList>
    </citation>
    <scope>NUCLEOTIDE SEQUENCE [LARGE SCALE GENOMIC DNA]</scope>
    <source>
        <strain evidence="2 3">USBA 140</strain>
    </source>
</reference>
<dbReference type="InterPro" id="IPR021124">
    <property type="entry name" value="CRISPR-assoc_prot_Cas5"/>
</dbReference>
<dbReference type="Gene3D" id="3.30.70.2660">
    <property type="match status" value="1"/>
</dbReference>
<evidence type="ECO:0000313" key="3">
    <source>
        <dbReference type="Proteomes" id="UP000219621"/>
    </source>
</evidence>
<proteinExistence type="predicted"/>
<dbReference type="EMBL" id="OCNJ01000009">
    <property type="protein sequence ID" value="SOD99431.1"/>
    <property type="molecule type" value="Genomic_DNA"/>
</dbReference>